<reference evidence="4" key="1">
    <citation type="submission" date="2019-08" db="EMBL/GenBank/DDBJ databases">
        <authorList>
            <person name="Kucharzyk K."/>
            <person name="Murdoch R.W."/>
            <person name="Higgins S."/>
            <person name="Loffler F."/>
        </authorList>
    </citation>
    <scope>NUCLEOTIDE SEQUENCE</scope>
</reference>
<evidence type="ECO:0000256" key="2">
    <source>
        <dbReference type="ARBA" id="ARBA00022679"/>
    </source>
</evidence>
<name>A0A644ZDQ0_9ZZZZ</name>
<accession>A0A644ZDQ0</accession>
<dbReference type="InterPro" id="IPR041698">
    <property type="entry name" value="Methyltransf_25"/>
</dbReference>
<dbReference type="Gene3D" id="2.20.25.110">
    <property type="entry name" value="S-adenosyl-L-methionine-dependent methyltransferases"/>
    <property type="match status" value="1"/>
</dbReference>
<gene>
    <name evidence="4" type="ORF">SDC9_85623</name>
</gene>
<protein>
    <recommendedName>
        <fullName evidence="3">Methyltransferase domain-containing protein</fullName>
    </recommendedName>
</protein>
<dbReference type="Pfam" id="PF13649">
    <property type="entry name" value="Methyltransf_25"/>
    <property type="match status" value="1"/>
</dbReference>
<dbReference type="EMBL" id="VSSQ01008487">
    <property type="protein sequence ID" value="MPM38992.1"/>
    <property type="molecule type" value="Genomic_DNA"/>
</dbReference>
<dbReference type="SUPFAM" id="SSF53335">
    <property type="entry name" value="S-adenosyl-L-methionine-dependent methyltransferases"/>
    <property type="match status" value="1"/>
</dbReference>
<dbReference type="InterPro" id="IPR029063">
    <property type="entry name" value="SAM-dependent_MTases_sf"/>
</dbReference>
<dbReference type="GO" id="GO:0032259">
    <property type="term" value="P:methylation"/>
    <property type="evidence" value="ECO:0007669"/>
    <property type="project" value="UniProtKB-KW"/>
</dbReference>
<dbReference type="PANTHER" id="PTHR43861">
    <property type="entry name" value="TRANS-ACONITATE 2-METHYLTRANSFERASE-RELATED"/>
    <property type="match status" value="1"/>
</dbReference>
<keyword evidence="2" id="KW-0808">Transferase</keyword>
<evidence type="ECO:0000259" key="3">
    <source>
        <dbReference type="Pfam" id="PF13649"/>
    </source>
</evidence>
<evidence type="ECO:0000256" key="1">
    <source>
        <dbReference type="ARBA" id="ARBA00022603"/>
    </source>
</evidence>
<evidence type="ECO:0000313" key="4">
    <source>
        <dbReference type="EMBL" id="MPM38992.1"/>
    </source>
</evidence>
<sequence length="236" mass="26934">MYSLLAEYYDDLMENDYRAFFDYYKAVWARYKLKPQILLDLGCGTGNMTKLYEAEYDVIGVDLSPEMLSKAREKLSPKTLLLCMDMCELDLYGTVDACCCTLDGFGSLLSEKDVAKTLSGINLFLSPSGILIFDLITPEKFKSELDGNAYFYDTDKVSCVWQSALEGPLCRFKLTYFIPEGKGYTRREEELCERVWSRPEIEALIAASGMELLEVREALDRMFFVCRKGGATGNWY</sequence>
<dbReference type="GO" id="GO:0008168">
    <property type="term" value="F:methyltransferase activity"/>
    <property type="evidence" value="ECO:0007669"/>
    <property type="project" value="UniProtKB-KW"/>
</dbReference>
<organism evidence="4">
    <name type="scientific">bioreactor metagenome</name>
    <dbReference type="NCBI Taxonomy" id="1076179"/>
    <lineage>
        <taxon>unclassified sequences</taxon>
        <taxon>metagenomes</taxon>
        <taxon>ecological metagenomes</taxon>
    </lineage>
</organism>
<proteinExistence type="predicted"/>
<keyword evidence="1" id="KW-0489">Methyltransferase</keyword>
<feature type="domain" description="Methyltransferase" evidence="3">
    <location>
        <begin position="39"/>
        <end position="129"/>
    </location>
</feature>
<comment type="caution">
    <text evidence="4">The sequence shown here is derived from an EMBL/GenBank/DDBJ whole genome shotgun (WGS) entry which is preliminary data.</text>
</comment>
<dbReference type="PANTHER" id="PTHR43861:SF1">
    <property type="entry name" value="TRANS-ACONITATE 2-METHYLTRANSFERASE"/>
    <property type="match status" value="1"/>
</dbReference>
<dbReference type="AlphaFoldDB" id="A0A644ZDQ0"/>
<dbReference type="Gene3D" id="3.40.50.150">
    <property type="entry name" value="Vaccinia Virus protein VP39"/>
    <property type="match status" value="1"/>
</dbReference>
<dbReference type="CDD" id="cd02440">
    <property type="entry name" value="AdoMet_MTases"/>
    <property type="match status" value="1"/>
</dbReference>